<feature type="coiled-coil region" evidence="1">
    <location>
        <begin position="266"/>
        <end position="439"/>
    </location>
</feature>
<gene>
    <name evidence="2" type="ORF">RUM43_005816</name>
</gene>
<dbReference type="Proteomes" id="UP001372834">
    <property type="component" value="Unassembled WGS sequence"/>
</dbReference>
<evidence type="ECO:0000256" key="1">
    <source>
        <dbReference type="SAM" id="Coils"/>
    </source>
</evidence>
<dbReference type="AlphaFoldDB" id="A0AAN8NQW4"/>
<reference evidence="2 3" key="1">
    <citation type="submission" date="2023-10" db="EMBL/GenBank/DDBJ databases">
        <title>Genomes of two closely related lineages of the louse Polyplax serrata with different host specificities.</title>
        <authorList>
            <person name="Martinu J."/>
            <person name="Tarabai H."/>
            <person name="Stefka J."/>
            <person name="Hypsa V."/>
        </authorList>
    </citation>
    <scope>NUCLEOTIDE SEQUENCE [LARGE SCALE GENOMIC DNA]</scope>
    <source>
        <strain evidence="2">HR10_N</strain>
    </source>
</reference>
<accession>A0AAN8NQW4</accession>
<keyword evidence="1" id="KW-0175">Coiled coil</keyword>
<sequence>MAKANVILLNSILWNLREITKLADEIKKLCGDVDCSSWRYPLISCSDLEILKLLQNNKNLDNYTYILELTYDRLLYVFNLIIKYMESYDSLEKFRPEKNVRRPKTLSLASLLCMMWDRIKAQMEGANATLSVTQETKKKEYYDSDIEIKISKSTTCTQSEVCSISVCSCCEMFQEFVTHLVLEMEKVLERLGEESAISNERYITHQTMFALHHLMYLWFCRQSMKKSLVEMTNWSAMSRWLEAITKDFNAITERSEQEAVSSRKLRNRIDTDEKKMKLKVDQYEEEIKNLETKLRDQETKLKAVAEEKDHLCKEKNQLRDEINQKKAQITNTKLNYNMKIGELKKNYEAKLLKKVEKRTKKELEKEKEWKKKLESQVQKTVQAECEKEKLVAAMAKIEEEKQVEQINRSEEKLGLETRCSDLETEVQLLKEENSNLTHTLSQKQSIIDDYSKRLMEAFPQLTDTSKATYRASGNPEIDMENQIEANNIRLDLLNEENERLKKALSKIKSLKGAELWGLLKRETSAFSLLPIGISKNNCVY</sequence>
<name>A0AAN8NQW4_POLSC</name>
<dbReference type="PANTHER" id="PTHR43696">
    <property type="entry name" value="COILED-COIL DOMAIN-CONTAINING PROTEIN 157"/>
    <property type="match status" value="1"/>
</dbReference>
<dbReference type="PANTHER" id="PTHR43696:SF9">
    <property type="entry name" value="COILED-COIL DOMAIN-CONTAINING PROTEIN 157"/>
    <property type="match status" value="1"/>
</dbReference>
<evidence type="ECO:0000313" key="3">
    <source>
        <dbReference type="Proteomes" id="UP001372834"/>
    </source>
</evidence>
<evidence type="ECO:0000313" key="2">
    <source>
        <dbReference type="EMBL" id="KAK6625517.1"/>
    </source>
</evidence>
<proteinExistence type="predicted"/>
<protein>
    <submittedName>
        <fullName evidence="2">Uncharacterized protein</fullName>
    </submittedName>
</protein>
<dbReference type="InterPro" id="IPR029681">
    <property type="entry name" value="CCDC157"/>
</dbReference>
<dbReference type="EMBL" id="JAWJWE010000037">
    <property type="protein sequence ID" value="KAK6625517.1"/>
    <property type="molecule type" value="Genomic_DNA"/>
</dbReference>
<comment type="caution">
    <text evidence="2">The sequence shown here is derived from an EMBL/GenBank/DDBJ whole genome shotgun (WGS) entry which is preliminary data.</text>
</comment>
<organism evidence="2 3">
    <name type="scientific">Polyplax serrata</name>
    <name type="common">Common mouse louse</name>
    <dbReference type="NCBI Taxonomy" id="468196"/>
    <lineage>
        <taxon>Eukaryota</taxon>
        <taxon>Metazoa</taxon>
        <taxon>Ecdysozoa</taxon>
        <taxon>Arthropoda</taxon>
        <taxon>Hexapoda</taxon>
        <taxon>Insecta</taxon>
        <taxon>Pterygota</taxon>
        <taxon>Neoptera</taxon>
        <taxon>Paraneoptera</taxon>
        <taxon>Psocodea</taxon>
        <taxon>Troctomorpha</taxon>
        <taxon>Phthiraptera</taxon>
        <taxon>Anoplura</taxon>
        <taxon>Polyplacidae</taxon>
        <taxon>Polyplax</taxon>
    </lineage>
</organism>
<feature type="coiled-coil region" evidence="1">
    <location>
        <begin position="483"/>
        <end position="513"/>
    </location>
</feature>